<feature type="transmembrane region" description="Helical" evidence="7">
    <location>
        <begin position="294"/>
        <end position="320"/>
    </location>
</feature>
<dbReference type="SUPFAM" id="SSF161098">
    <property type="entry name" value="MetI-like"/>
    <property type="match status" value="1"/>
</dbReference>
<evidence type="ECO:0000259" key="8">
    <source>
        <dbReference type="PROSITE" id="PS50928"/>
    </source>
</evidence>
<dbReference type="InterPro" id="IPR035906">
    <property type="entry name" value="MetI-like_sf"/>
</dbReference>
<dbReference type="EMBL" id="CP054569">
    <property type="protein sequence ID" value="QKQ47659.1"/>
    <property type="molecule type" value="Genomic_DNA"/>
</dbReference>
<reference evidence="9 11" key="1">
    <citation type="submission" date="2020-05" db="EMBL/GenBank/DDBJ databases">
        <title>FDA dAtabase for Regulatory Grade micrObial Sequences (FDA-ARGOS): Supporting development and validation of Infectious Disease Dx tests.</title>
        <authorList>
            <person name="Sproer C."/>
            <person name="Gronow S."/>
            <person name="Severitt S."/>
            <person name="Schroder I."/>
            <person name="Tallon L."/>
            <person name="Sadzewicz L."/>
            <person name="Zhao X."/>
            <person name="Vavikolanu K."/>
            <person name="Mehta A."/>
            <person name="Aluvathingal J."/>
            <person name="Nadendla S."/>
            <person name="Myers T."/>
            <person name="Yan Y."/>
            <person name="Sichtig H."/>
        </authorList>
    </citation>
    <scope>NUCLEOTIDE SEQUENCE [LARGE SCALE GENOMIC DNA]</scope>
    <source>
        <strain evidence="9 11">FDAARGOS_787</strain>
    </source>
</reference>
<sequence length="327" mass="34868">MTTLRALQTLARSLLQAVPTVVGVILLSFFLLQAVPGDAADVIAAESGSATEASMAAMRSHFGLDQPVLRQLQAYVRNLFELNLGISPRYNLPVSDLIFSRLGNTVLLMFSALGCALAAGIALGALMASFVGRWPDRVLSLAALLLYSTPGFWLGLMAIILLSVQLGWLPPGGVSTIGSSATGLAHALDVARHLVLPTLALAGFYVAIFARLTRASMLEVSRQDFVRTARAKGLTPWAVARRHILRNALIPVTTVAGLNFGTLLGGAVVVETVFSWPGLGRLAYESVMARDYVVLLGILVLSSLLVILANLLVDLLHALLDPRIRVR</sequence>
<proteinExistence type="inferred from homology"/>
<dbReference type="Pfam" id="PF19300">
    <property type="entry name" value="BPD_transp_1_N"/>
    <property type="match status" value="1"/>
</dbReference>
<dbReference type="GO" id="GO:0055085">
    <property type="term" value="P:transmembrane transport"/>
    <property type="evidence" value="ECO:0007669"/>
    <property type="project" value="InterPro"/>
</dbReference>
<keyword evidence="6 7" id="KW-0472">Membrane</keyword>
<comment type="subcellular location">
    <subcellularLocation>
        <location evidence="1 7">Cell membrane</location>
        <topology evidence="1 7">Multi-pass membrane protein</topology>
    </subcellularLocation>
</comment>
<dbReference type="Gene3D" id="1.10.3720.10">
    <property type="entry name" value="MetI-like"/>
    <property type="match status" value="1"/>
</dbReference>
<gene>
    <name evidence="10" type="ORF">AAIK43_08625</name>
    <name evidence="9" type="ORF">FOC81_13550</name>
</gene>
<name>A0A3R9H7B6_ACHDE</name>
<evidence type="ECO:0000256" key="5">
    <source>
        <dbReference type="ARBA" id="ARBA00022989"/>
    </source>
</evidence>
<dbReference type="Proteomes" id="UP000509782">
    <property type="component" value="Chromosome"/>
</dbReference>
<keyword evidence="4 7" id="KW-0812">Transmembrane</keyword>
<evidence type="ECO:0000313" key="9">
    <source>
        <dbReference type="EMBL" id="QKQ47659.1"/>
    </source>
</evidence>
<evidence type="ECO:0000313" key="10">
    <source>
        <dbReference type="EMBL" id="XAN18088.1"/>
    </source>
</evidence>
<dbReference type="EMBL" id="CP154792">
    <property type="protein sequence ID" value="XAN18088.1"/>
    <property type="molecule type" value="Genomic_DNA"/>
</dbReference>
<evidence type="ECO:0000256" key="3">
    <source>
        <dbReference type="ARBA" id="ARBA00022475"/>
    </source>
</evidence>
<protein>
    <submittedName>
        <fullName evidence="9">ABC transporter permease</fullName>
    </submittedName>
</protein>
<feature type="transmembrane region" description="Helical" evidence="7">
    <location>
        <begin position="194"/>
        <end position="212"/>
    </location>
</feature>
<keyword evidence="3" id="KW-1003">Cell membrane</keyword>
<dbReference type="CDD" id="cd06261">
    <property type="entry name" value="TM_PBP2"/>
    <property type="match status" value="1"/>
</dbReference>
<dbReference type="PANTHER" id="PTHR43163:SF9">
    <property type="entry name" value="ABC TRANSPORTER PERMEASE PROTEIN"/>
    <property type="match status" value="1"/>
</dbReference>
<dbReference type="InterPro" id="IPR045621">
    <property type="entry name" value="BPD_transp_1_N"/>
</dbReference>
<evidence type="ECO:0000256" key="1">
    <source>
        <dbReference type="ARBA" id="ARBA00004651"/>
    </source>
</evidence>
<keyword evidence="2 7" id="KW-0813">Transport</keyword>
<feature type="domain" description="ABC transmembrane type-1" evidence="8">
    <location>
        <begin position="102"/>
        <end position="317"/>
    </location>
</feature>
<accession>A0A3R9H7B6</accession>
<keyword evidence="12" id="KW-1185">Reference proteome</keyword>
<dbReference type="GO" id="GO:0005886">
    <property type="term" value="C:plasma membrane"/>
    <property type="evidence" value="ECO:0007669"/>
    <property type="project" value="UniProtKB-SubCell"/>
</dbReference>
<keyword evidence="5 7" id="KW-1133">Transmembrane helix</keyword>
<evidence type="ECO:0000256" key="2">
    <source>
        <dbReference type="ARBA" id="ARBA00022448"/>
    </source>
</evidence>
<dbReference type="RefSeq" id="WP_088448007.1">
    <property type="nucleotide sequence ID" value="NZ_CADIKP010000012.1"/>
</dbReference>
<evidence type="ECO:0000256" key="6">
    <source>
        <dbReference type="ARBA" id="ARBA00023136"/>
    </source>
</evidence>
<organism evidence="9 11">
    <name type="scientific">Achromobacter denitrificans</name>
    <name type="common">Alcaligenes denitrificans</name>
    <dbReference type="NCBI Taxonomy" id="32002"/>
    <lineage>
        <taxon>Bacteria</taxon>
        <taxon>Pseudomonadati</taxon>
        <taxon>Pseudomonadota</taxon>
        <taxon>Betaproteobacteria</taxon>
        <taxon>Burkholderiales</taxon>
        <taxon>Alcaligenaceae</taxon>
        <taxon>Achromobacter</taxon>
    </lineage>
</organism>
<feature type="transmembrane region" description="Helical" evidence="7">
    <location>
        <begin position="248"/>
        <end position="274"/>
    </location>
</feature>
<evidence type="ECO:0000256" key="7">
    <source>
        <dbReference type="RuleBase" id="RU363032"/>
    </source>
</evidence>
<feature type="transmembrane region" description="Helical" evidence="7">
    <location>
        <begin position="138"/>
        <end position="162"/>
    </location>
</feature>
<dbReference type="Proteomes" id="UP001446337">
    <property type="component" value="Chromosome"/>
</dbReference>
<feature type="transmembrane region" description="Helical" evidence="7">
    <location>
        <begin position="106"/>
        <end position="131"/>
    </location>
</feature>
<dbReference type="PANTHER" id="PTHR43163">
    <property type="entry name" value="DIPEPTIDE TRANSPORT SYSTEM PERMEASE PROTEIN DPPB-RELATED"/>
    <property type="match status" value="1"/>
</dbReference>
<reference evidence="10 12" key="2">
    <citation type="submission" date="2024-05" db="EMBL/GenBank/DDBJ databases">
        <title>Achromobacter denitrificans. BP1, complete genome.</title>
        <authorList>
            <person name="Zhang B."/>
        </authorList>
    </citation>
    <scope>NUCLEOTIDE SEQUENCE [LARGE SCALE GENOMIC DNA]</scope>
    <source>
        <strain evidence="10 12">BP1</strain>
    </source>
</reference>
<dbReference type="PROSITE" id="PS50928">
    <property type="entry name" value="ABC_TM1"/>
    <property type="match status" value="1"/>
</dbReference>
<evidence type="ECO:0000313" key="12">
    <source>
        <dbReference type="Proteomes" id="UP001446337"/>
    </source>
</evidence>
<dbReference type="Pfam" id="PF00528">
    <property type="entry name" value="BPD_transp_1"/>
    <property type="match status" value="1"/>
</dbReference>
<dbReference type="InterPro" id="IPR000515">
    <property type="entry name" value="MetI-like"/>
</dbReference>
<dbReference type="STRING" id="32002.BVK87_24825"/>
<comment type="similarity">
    <text evidence="7">Belongs to the binding-protein-dependent transport system permease family.</text>
</comment>
<dbReference type="AlphaFoldDB" id="A0A3R9H7B6"/>
<evidence type="ECO:0000313" key="11">
    <source>
        <dbReference type="Proteomes" id="UP000509782"/>
    </source>
</evidence>
<feature type="transmembrane region" description="Helical" evidence="7">
    <location>
        <begin position="12"/>
        <end position="32"/>
    </location>
</feature>
<evidence type="ECO:0000256" key="4">
    <source>
        <dbReference type="ARBA" id="ARBA00022692"/>
    </source>
</evidence>
<dbReference type="OrthoDB" id="9803623at2"/>